<feature type="transmembrane region" description="Helical" evidence="1">
    <location>
        <begin position="29"/>
        <end position="46"/>
    </location>
</feature>
<keyword evidence="1" id="KW-0472">Membrane</keyword>
<proteinExistence type="predicted"/>
<name>A0A117M6C3_UNCT6</name>
<keyword evidence="1" id="KW-1133">Transmembrane helix</keyword>
<evidence type="ECO:0000313" key="3">
    <source>
        <dbReference type="Proteomes" id="UP000053467"/>
    </source>
</evidence>
<dbReference type="EMBL" id="LGGX01000011">
    <property type="protein sequence ID" value="KUK86829.1"/>
    <property type="molecule type" value="Genomic_DNA"/>
</dbReference>
<sequence length="326" mass="38338">MFLIFSISLTLLAIFILWRRVSKRKFYLSTLILLISFLIFSLSSYLPNRQSFIVIDDEEENLLTINEQKKYDTIKKFFGSSHPFYISDKHYKNDIFISSKTKTFNLRGKVDFGIDSVVQTDSLKILILKNYTGYDTLCSLKIYIQDRIYDIGFKKDTSISFKEKEYIDSVKILTLDQNNFNNTYIYKKYLNVLLVDDNYSKNLQNISNKISSLYDSVKFNTGILKEGKIVSMKKNYDGIVYIGKGEHFRLGGFYRLKYDGVNINFFKNVEEILEKIKGKNITVKNPFNKKNSYKNNIFAKFLFFFKGYSILIILFVILFSFLAFLF</sequence>
<accession>A0A117M6C3</accession>
<protein>
    <submittedName>
        <fullName evidence="2">Uncharacterized protein</fullName>
    </submittedName>
</protein>
<gene>
    <name evidence="2" type="ORF">XE03_1192</name>
</gene>
<dbReference type="Proteomes" id="UP000053467">
    <property type="component" value="Unassembled WGS sequence"/>
</dbReference>
<evidence type="ECO:0000256" key="1">
    <source>
        <dbReference type="SAM" id="Phobius"/>
    </source>
</evidence>
<evidence type="ECO:0000313" key="2">
    <source>
        <dbReference type="EMBL" id="KUK86829.1"/>
    </source>
</evidence>
<keyword evidence="1" id="KW-0812">Transmembrane</keyword>
<feature type="transmembrane region" description="Helical" evidence="1">
    <location>
        <begin position="297"/>
        <end position="325"/>
    </location>
</feature>
<organism evidence="2 3">
    <name type="scientific">candidate division TA06 bacterium 34_109</name>
    <dbReference type="NCBI Taxonomy" id="1635277"/>
    <lineage>
        <taxon>Bacteria</taxon>
        <taxon>Bacteria division TA06</taxon>
    </lineage>
</organism>
<dbReference type="AlphaFoldDB" id="A0A117M6C3"/>
<reference evidence="3" key="1">
    <citation type="journal article" date="2015" name="MBio">
        <title>Genome-Resolved Metagenomic Analysis Reveals Roles for Candidate Phyla and Other Microbial Community Members in Biogeochemical Transformations in Oil Reservoirs.</title>
        <authorList>
            <person name="Hu P."/>
            <person name="Tom L."/>
            <person name="Singh A."/>
            <person name="Thomas B.C."/>
            <person name="Baker B.J."/>
            <person name="Piceno Y.M."/>
            <person name="Andersen G.L."/>
            <person name="Banfield J.F."/>
        </authorList>
    </citation>
    <scope>NUCLEOTIDE SEQUENCE [LARGE SCALE GENOMIC DNA]</scope>
</reference>
<comment type="caution">
    <text evidence="2">The sequence shown here is derived from an EMBL/GenBank/DDBJ whole genome shotgun (WGS) entry which is preliminary data.</text>
</comment>